<dbReference type="InterPro" id="IPR011555">
    <property type="entry name" value="ATPase_proteolipid_su_C_euk"/>
</dbReference>
<feature type="transmembrane region" description="Helical" evidence="9">
    <location>
        <begin position="90"/>
        <end position="115"/>
    </location>
</feature>
<dbReference type="InterPro" id="IPR000245">
    <property type="entry name" value="ATPase_proteolipid_csu"/>
</dbReference>
<dbReference type="Pfam" id="PF00137">
    <property type="entry name" value="ATP-synt_C"/>
    <property type="match status" value="2"/>
</dbReference>
<keyword evidence="4 9" id="KW-0812">Transmembrane</keyword>
<evidence type="ECO:0000256" key="2">
    <source>
        <dbReference type="ARBA" id="ARBA00007296"/>
    </source>
</evidence>
<reference evidence="11" key="1">
    <citation type="submission" date="2018-11" db="EMBL/GenBank/DDBJ databases">
        <title>Myxobolus squamalis genome and transcriptome.</title>
        <authorList>
            <person name="Yahalomi D."/>
            <person name="Atkinson S.D."/>
            <person name="Neuhof M."/>
            <person name="Chang E.S."/>
            <person name="Philippe H."/>
            <person name="Cartwright P."/>
            <person name="Bartholomew J.L."/>
            <person name="Huchon D."/>
        </authorList>
    </citation>
    <scope>NUCLEOTIDE SEQUENCE</scope>
    <source>
        <strain evidence="11">71B08</strain>
        <tissue evidence="11">Whole</tissue>
    </source>
</reference>
<keyword evidence="6 9" id="KW-1133">Transmembrane helix</keyword>
<evidence type="ECO:0000256" key="5">
    <source>
        <dbReference type="ARBA" id="ARBA00022781"/>
    </source>
</evidence>
<dbReference type="CDD" id="cd18176">
    <property type="entry name" value="ATP-synt_Vo_c_ATP6C_rpt2"/>
    <property type="match status" value="1"/>
</dbReference>
<dbReference type="EMBL" id="GHBR01003291">
    <property type="protein sequence ID" value="NDJ97644.1"/>
    <property type="molecule type" value="Transcribed_RNA"/>
</dbReference>
<comment type="subunit">
    <text evidence="9">V-ATPase is a heteromultimeric enzyme made up of two complexes: the ATP-hydrolytic V1 complex and the proton translocation V0 complex. The V1 complex consists of three catalytic AB heterodimers that form a heterohexamer, three peripheral stalks each consisting of EG heterodimers, one central rotor including subunits D and F, and the regulatory subunits C and H. The proton translocation complex V0 consists of the proton transport subunit a, a ring of proteolipid subunits c9c'', rotary subunit d, subunits e and f, and the accessory subunits.</text>
</comment>
<dbReference type="FunFam" id="1.20.120.610:FF:000001">
    <property type="entry name" value="V-type proton ATPase proteolipid subunit"/>
    <property type="match status" value="1"/>
</dbReference>
<organism evidence="11">
    <name type="scientific">Myxobolus squamalis</name>
    <name type="common">Myxosporean</name>
    <dbReference type="NCBI Taxonomy" id="59785"/>
    <lineage>
        <taxon>Eukaryota</taxon>
        <taxon>Metazoa</taxon>
        <taxon>Cnidaria</taxon>
        <taxon>Myxozoa</taxon>
        <taxon>Myxosporea</taxon>
        <taxon>Bivalvulida</taxon>
        <taxon>Platysporina</taxon>
        <taxon>Myxobolidae</taxon>
        <taxon>Myxobolus</taxon>
    </lineage>
</organism>
<dbReference type="SUPFAM" id="SSF81333">
    <property type="entry name" value="F1F0 ATP synthase subunit C"/>
    <property type="match status" value="2"/>
</dbReference>
<evidence type="ECO:0000256" key="6">
    <source>
        <dbReference type="ARBA" id="ARBA00022989"/>
    </source>
</evidence>
<dbReference type="PRINTS" id="PR00122">
    <property type="entry name" value="VACATPASE"/>
</dbReference>
<dbReference type="InterPro" id="IPR035921">
    <property type="entry name" value="F/V-ATP_Csub_sf"/>
</dbReference>
<dbReference type="NCBIfam" id="TIGR01100">
    <property type="entry name" value="V_ATP_synt_C"/>
    <property type="match status" value="1"/>
</dbReference>
<accession>A0A6B2G0Y7</accession>
<comment type="subcellular location">
    <subcellularLocation>
        <location evidence="1">Membrane</location>
        <topology evidence="1">Multi-pass membrane protein</topology>
    </subcellularLocation>
    <subcellularLocation>
        <location evidence="9">Vacuole membrane</location>
        <topology evidence="9">Multi-pass membrane protein</topology>
    </subcellularLocation>
</comment>
<dbReference type="GO" id="GO:0046961">
    <property type="term" value="F:proton-transporting ATPase activity, rotational mechanism"/>
    <property type="evidence" value="ECO:0007669"/>
    <property type="project" value="InterPro"/>
</dbReference>
<feature type="transmembrane region" description="Helical" evidence="9">
    <location>
        <begin position="127"/>
        <end position="154"/>
    </location>
</feature>
<dbReference type="PANTHER" id="PTHR10263">
    <property type="entry name" value="V-TYPE PROTON ATPASE PROTEOLIPID SUBUNIT"/>
    <property type="match status" value="1"/>
</dbReference>
<sequence>MSVVVATPDYATFFGTIGVASAVALTAIGSAYATAKAGVAVAAISVMRPELTMKSLLPVIMGGIVAIYGLVVAIVLLSSVTPPYTAIQGFYHLASGMCVGICGIAAGMAIGIIGDAGLRAFAQQQRLFIGLIVLLVFAEVLGLYGFIIGILIGLKAK</sequence>
<proteinExistence type="inferred from homology"/>
<feature type="domain" description="V-ATPase proteolipid subunit C-like" evidence="10">
    <location>
        <begin position="17"/>
        <end position="76"/>
    </location>
</feature>
<feature type="domain" description="V-ATPase proteolipid subunit C-like" evidence="10">
    <location>
        <begin position="93"/>
        <end position="152"/>
    </location>
</feature>
<dbReference type="GO" id="GO:0005774">
    <property type="term" value="C:vacuolar membrane"/>
    <property type="evidence" value="ECO:0007669"/>
    <property type="project" value="UniProtKB-SubCell"/>
</dbReference>
<feature type="transmembrane region" description="Helical" evidence="9">
    <location>
        <begin position="12"/>
        <end position="35"/>
    </location>
</feature>
<dbReference type="InterPro" id="IPR002379">
    <property type="entry name" value="ATPase_proteolipid_c-like_dom"/>
</dbReference>
<dbReference type="Gene3D" id="1.20.120.610">
    <property type="entry name" value="lithium bound rotor ring of v- atpase"/>
    <property type="match status" value="1"/>
</dbReference>
<dbReference type="AlphaFoldDB" id="A0A6B2G0Y7"/>
<keyword evidence="5 9" id="KW-0375">Hydrogen ion transport</keyword>
<comment type="function">
    <text evidence="9">Proton-conducting pore forming of the V0 complex of vacuolar(H+)-ATPase (V-ATPase), a multisubunit enzyme composed of a peripheral complex (V1) that hydrolyzes ATP and a membrane integral complex (V0) that translocates protons. V-ATPase is responsible for acidifying and maintaining the pH of intracellular compartments and in some cell types, is targeted to the plasma membrane, where it is responsible for acidifying the extracellular environment.</text>
</comment>
<evidence type="ECO:0000256" key="9">
    <source>
        <dbReference type="RuleBase" id="RU363060"/>
    </source>
</evidence>
<feature type="transmembrane region" description="Helical" evidence="9">
    <location>
        <begin position="56"/>
        <end position="78"/>
    </location>
</feature>
<dbReference type="GO" id="GO:0033179">
    <property type="term" value="C:proton-transporting V-type ATPase, V0 domain"/>
    <property type="evidence" value="ECO:0007669"/>
    <property type="project" value="InterPro"/>
</dbReference>
<evidence type="ECO:0000256" key="7">
    <source>
        <dbReference type="ARBA" id="ARBA00023065"/>
    </source>
</evidence>
<keyword evidence="3 9" id="KW-0813">Transport</keyword>
<evidence type="ECO:0000259" key="10">
    <source>
        <dbReference type="Pfam" id="PF00137"/>
    </source>
</evidence>
<comment type="similarity">
    <text evidence="2 9">Belongs to the V-ATPase proteolipid subunit family.</text>
</comment>
<evidence type="ECO:0000256" key="1">
    <source>
        <dbReference type="ARBA" id="ARBA00004141"/>
    </source>
</evidence>
<evidence type="ECO:0000256" key="3">
    <source>
        <dbReference type="ARBA" id="ARBA00022448"/>
    </source>
</evidence>
<protein>
    <recommendedName>
        <fullName evidence="9">V-type proton ATPase proteolipid subunit</fullName>
    </recommendedName>
</protein>
<name>A0A6B2G0Y7_MYXSQ</name>
<evidence type="ECO:0000256" key="8">
    <source>
        <dbReference type="ARBA" id="ARBA00023136"/>
    </source>
</evidence>
<keyword evidence="8 9" id="KW-0472">Membrane</keyword>
<evidence type="ECO:0000313" key="11">
    <source>
        <dbReference type="EMBL" id="NDJ97644.1"/>
    </source>
</evidence>
<keyword evidence="7 9" id="KW-0406">Ion transport</keyword>
<keyword evidence="9" id="KW-0926">Vacuole</keyword>
<evidence type="ECO:0000256" key="4">
    <source>
        <dbReference type="ARBA" id="ARBA00022692"/>
    </source>
</evidence>